<dbReference type="InterPro" id="IPR012341">
    <property type="entry name" value="6hp_glycosidase-like_sf"/>
</dbReference>
<dbReference type="Gene3D" id="3.40.30.10">
    <property type="entry name" value="Glutaredoxin"/>
    <property type="match status" value="1"/>
</dbReference>
<dbReference type="InterPro" id="IPR004879">
    <property type="entry name" value="Ssp411-like_TRX"/>
</dbReference>
<dbReference type="PIRSF" id="PIRSF006402">
    <property type="entry name" value="UCP006402_thioredoxin"/>
    <property type="match status" value="1"/>
</dbReference>
<dbReference type="InterPro" id="IPR036249">
    <property type="entry name" value="Thioredoxin-like_sf"/>
</dbReference>
<dbReference type="PANTHER" id="PTHR42899:SF1">
    <property type="entry name" value="SPERMATOGENESIS-ASSOCIATED PROTEIN 20"/>
    <property type="match status" value="1"/>
</dbReference>
<dbReference type="OrthoDB" id="9762614at2"/>
<reference evidence="2 3" key="1">
    <citation type="submission" date="2017-11" db="EMBL/GenBank/DDBJ databases">
        <title>Bacillus camelliae sp. nov., isolated from pu'er tea.</title>
        <authorList>
            <person name="Niu L."/>
        </authorList>
    </citation>
    <scope>NUCLEOTIDE SEQUENCE [LARGE SCALE GENOMIC DNA]</scope>
    <source>
        <strain evidence="2 3">7578-1</strain>
    </source>
</reference>
<dbReference type="GO" id="GO:0005975">
    <property type="term" value="P:carbohydrate metabolic process"/>
    <property type="evidence" value="ECO:0007669"/>
    <property type="project" value="InterPro"/>
</dbReference>
<name>A0A2N3LMF1_9BACI</name>
<keyword evidence="3" id="KW-1185">Reference proteome</keyword>
<sequence>MERESFEDQEVADLLNKYFVSIKVDREERPDIDSIYMTVCQMLTGQGGWPLNVFLTPHQKPFYAGTYFPKTSHYGRPGMMDVLPQLHEKYEQERDNIENIADKITSSLKERSTAGGGKEISENVIHKAYQEIVQSFDRLYGGFGQAPKFPLSHQLLFLLRYYYWTGTDAALTMVEETLEGMTNGGIYDHIGGGFARYSTDNMWLVPHFEKMLYDNALLLYVLAETYQSTRNEKWKKISYEVFEFIKREMTNADGGFYSAIDADSEGIEGKYYVWSRTEVLNILDFTLGELFCEAYDISDEGNFEGSNIPNMIETELEEIASDRGLSVENVKMQLEKAKNILLKEREKRVYPHLDDKILTSWNALMAAALAKAGMVFQEPQFLEHARNSITFIEEKLWNGEQLYARFRDGDVKFKAYLDDYAFLLWAYLEMYEAEQRVHDMQQAIKIKNILFHEFWDQQNGGFYFTSTDAESLIFREKQGFDGALPSGNSVSSLQLWRLAKLTEDMDLQEKVNQLLVSFEHDATVYPHGLLYMLQTVIAMYAGGKEVVVSGLNHNKIKEFIHFYHESYHPFDILMVANPERINIEELQVWKDKIDGKHDFVLYVCEQYSCKNPIYNIEEAKQMIVTKNLS</sequence>
<protein>
    <recommendedName>
        <fullName evidence="1">Spermatogenesis-associated protein 20-like TRX domain-containing protein</fullName>
    </recommendedName>
</protein>
<evidence type="ECO:0000259" key="1">
    <source>
        <dbReference type="Pfam" id="PF03190"/>
    </source>
</evidence>
<evidence type="ECO:0000313" key="2">
    <source>
        <dbReference type="EMBL" id="PKR85767.1"/>
    </source>
</evidence>
<dbReference type="InterPro" id="IPR024705">
    <property type="entry name" value="Ssp411"/>
</dbReference>
<accession>A0A2N3LMF1</accession>
<feature type="domain" description="Spermatogenesis-associated protein 20-like TRX" evidence="1">
    <location>
        <begin position="1"/>
        <end position="108"/>
    </location>
</feature>
<dbReference type="SUPFAM" id="SSF52833">
    <property type="entry name" value="Thioredoxin-like"/>
    <property type="match status" value="1"/>
</dbReference>
<dbReference type="AlphaFoldDB" id="A0A2N3LMF1"/>
<comment type="caution">
    <text evidence="2">The sequence shown here is derived from an EMBL/GenBank/DDBJ whole genome shotgun (WGS) entry which is preliminary data.</text>
</comment>
<dbReference type="Pfam" id="PF03190">
    <property type="entry name" value="Thioredox_DsbH"/>
    <property type="match status" value="1"/>
</dbReference>
<dbReference type="Proteomes" id="UP000233440">
    <property type="component" value="Unassembled WGS sequence"/>
</dbReference>
<dbReference type="PANTHER" id="PTHR42899">
    <property type="entry name" value="SPERMATOGENESIS-ASSOCIATED PROTEIN 20"/>
    <property type="match status" value="1"/>
</dbReference>
<dbReference type="EMBL" id="PIQO01000003">
    <property type="protein sequence ID" value="PKR85767.1"/>
    <property type="molecule type" value="Genomic_DNA"/>
</dbReference>
<evidence type="ECO:0000313" key="3">
    <source>
        <dbReference type="Proteomes" id="UP000233440"/>
    </source>
</evidence>
<dbReference type="SUPFAM" id="SSF48208">
    <property type="entry name" value="Six-hairpin glycosidases"/>
    <property type="match status" value="1"/>
</dbReference>
<dbReference type="InterPro" id="IPR008928">
    <property type="entry name" value="6-hairpin_glycosidase_sf"/>
</dbReference>
<dbReference type="Gene3D" id="1.50.10.10">
    <property type="match status" value="1"/>
</dbReference>
<proteinExistence type="predicted"/>
<organism evidence="2 3">
    <name type="scientific">Heyndrickxia camelliae</name>
    <dbReference type="NCBI Taxonomy" id="1707093"/>
    <lineage>
        <taxon>Bacteria</taxon>
        <taxon>Bacillati</taxon>
        <taxon>Bacillota</taxon>
        <taxon>Bacilli</taxon>
        <taxon>Bacillales</taxon>
        <taxon>Bacillaceae</taxon>
        <taxon>Heyndrickxia</taxon>
    </lineage>
</organism>
<gene>
    <name evidence="2" type="ORF">CWO92_05140</name>
</gene>
<dbReference type="Gene3D" id="1.50.10.20">
    <property type="match status" value="1"/>
</dbReference>